<evidence type="ECO:0000256" key="3">
    <source>
        <dbReference type="ARBA" id="ARBA00022825"/>
    </source>
</evidence>
<reference evidence="6" key="3">
    <citation type="submission" date="2025-08" db="UniProtKB">
        <authorList>
            <consortium name="Ensembl"/>
        </authorList>
    </citation>
    <scope>IDENTIFICATION</scope>
</reference>
<dbReference type="Proteomes" id="UP000007267">
    <property type="component" value="Unassembled WGS sequence"/>
</dbReference>
<dbReference type="InterPro" id="IPR033116">
    <property type="entry name" value="TRYPSIN_SER"/>
</dbReference>
<dbReference type="STRING" id="13735.ENSPSIP00000015772"/>
<dbReference type="EMBL" id="AGCU01077875">
    <property type="status" value="NOT_ANNOTATED_CDS"/>
    <property type="molecule type" value="Genomic_DNA"/>
</dbReference>
<dbReference type="Gene3D" id="2.40.10.10">
    <property type="entry name" value="Trypsin-like serine proteases"/>
    <property type="match status" value="1"/>
</dbReference>
<accession>K7G661</accession>
<dbReference type="FunFam" id="2.40.10.10:FF:000036">
    <property type="entry name" value="Trypsin beta"/>
    <property type="match status" value="1"/>
</dbReference>
<dbReference type="InterPro" id="IPR001254">
    <property type="entry name" value="Trypsin_dom"/>
</dbReference>
<dbReference type="PANTHER" id="PTHR24276">
    <property type="entry name" value="POLYSERASE-RELATED"/>
    <property type="match status" value="1"/>
</dbReference>
<dbReference type="PANTHER" id="PTHR24276:SF96">
    <property type="entry name" value="PEPTIDASE S1 DOMAIN-CONTAINING PROTEIN"/>
    <property type="match status" value="1"/>
</dbReference>
<keyword evidence="3" id="KW-0720">Serine protease</keyword>
<dbReference type="GeneTree" id="ENSGT00940000162457"/>
<dbReference type="eggNOG" id="KOG3627">
    <property type="taxonomic scope" value="Eukaryota"/>
</dbReference>
<evidence type="ECO:0000259" key="5">
    <source>
        <dbReference type="PROSITE" id="PS50240"/>
    </source>
</evidence>
<dbReference type="EMBL" id="AGCU01077876">
    <property type="status" value="NOT_ANNOTATED_CDS"/>
    <property type="molecule type" value="Genomic_DNA"/>
</dbReference>
<protein>
    <recommendedName>
        <fullName evidence="5">Peptidase S1 domain-containing protein</fullName>
    </recommendedName>
</protein>
<dbReference type="PROSITE" id="PS50240">
    <property type="entry name" value="TRYPSIN_DOM"/>
    <property type="match status" value="1"/>
</dbReference>
<evidence type="ECO:0000256" key="1">
    <source>
        <dbReference type="ARBA" id="ARBA00022670"/>
    </source>
</evidence>
<dbReference type="AlphaFoldDB" id="K7G661"/>
<dbReference type="HOGENOM" id="CLU_006842_13_2_1"/>
<dbReference type="InterPro" id="IPR050430">
    <property type="entry name" value="Peptidase_S1"/>
</dbReference>
<name>K7G661_PELSI</name>
<dbReference type="GO" id="GO:0006508">
    <property type="term" value="P:proteolysis"/>
    <property type="evidence" value="ECO:0007669"/>
    <property type="project" value="UniProtKB-KW"/>
</dbReference>
<organism evidence="6 7">
    <name type="scientific">Pelodiscus sinensis</name>
    <name type="common">Chinese softshell turtle</name>
    <name type="synonym">Trionyx sinensis</name>
    <dbReference type="NCBI Taxonomy" id="13735"/>
    <lineage>
        <taxon>Eukaryota</taxon>
        <taxon>Metazoa</taxon>
        <taxon>Chordata</taxon>
        <taxon>Craniata</taxon>
        <taxon>Vertebrata</taxon>
        <taxon>Euteleostomi</taxon>
        <taxon>Archelosauria</taxon>
        <taxon>Testudinata</taxon>
        <taxon>Testudines</taxon>
        <taxon>Cryptodira</taxon>
        <taxon>Trionychia</taxon>
        <taxon>Trionychidae</taxon>
        <taxon>Pelodiscus</taxon>
    </lineage>
</organism>
<evidence type="ECO:0000256" key="4">
    <source>
        <dbReference type="ARBA" id="ARBA00023157"/>
    </source>
</evidence>
<evidence type="ECO:0000313" key="7">
    <source>
        <dbReference type="Proteomes" id="UP000007267"/>
    </source>
</evidence>
<reference evidence="7" key="1">
    <citation type="submission" date="2011-10" db="EMBL/GenBank/DDBJ databases">
        <authorList>
            <consortium name="Soft-shell Turtle Genome Consortium"/>
        </authorList>
    </citation>
    <scope>NUCLEOTIDE SEQUENCE [LARGE SCALE GENOMIC DNA]</scope>
    <source>
        <strain evidence="7">Daiwa-1</strain>
    </source>
</reference>
<dbReference type="OMA" id="QPRDTCN"/>
<dbReference type="InterPro" id="IPR043504">
    <property type="entry name" value="Peptidase_S1_PA_chymotrypsin"/>
</dbReference>
<dbReference type="GO" id="GO:0004252">
    <property type="term" value="F:serine-type endopeptidase activity"/>
    <property type="evidence" value="ECO:0007669"/>
    <property type="project" value="InterPro"/>
</dbReference>
<dbReference type="SUPFAM" id="SSF50494">
    <property type="entry name" value="Trypsin-like serine proteases"/>
    <property type="match status" value="1"/>
</dbReference>
<dbReference type="Pfam" id="PF00089">
    <property type="entry name" value="Trypsin"/>
    <property type="match status" value="1"/>
</dbReference>
<keyword evidence="4" id="KW-1015">Disulfide bond</keyword>
<evidence type="ECO:0000313" key="6">
    <source>
        <dbReference type="Ensembl" id="ENSPSIP00000015772.1"/>
    </source>
</evidence>
<keyword evidence="7" id="KW-1185">Reference proteome</keyword>
<sequence>AGLICRVLGWGDTSNFGTIPAELRETRTTIVDRTVCNALWVGHVNQDMLCAASLNSTLQGVCSGDSGGPLVCGGRVHGVVSFSGQKCGYRRFPDIYTRISKYVSWLQDVVKRF</sequence>
<dbReference type="PROSITE" id="PS00135">
    <property type="entry name" value="TRYPSIN_SER"/>
    <property type="match status" value="1"/>
</dbReference>
<feature type="domain" description="Peptidase S1" evidence="5">
    <location>
        <begin position="1"/>
        <end position="111"/>
    </location>
</feature>
<dbReference type="InterPro" id="IPR009003">
    <property type="entry name" value="Peptidase_S1_PA"/>
</dbReference>
<keyword evidence="1" id="KW-0645">Protease</keyword>
<dbReference type="SMART" id="SM00020">
    <property type="entry name" value="Tryp_SPc"/>
    <property type="match status" value="1"/>
</dbReference>
<evidence type="ECO:0000256" key="2">
    <source>
        <dbReference type="ARBA" id="ARBA00022801"/>
    </source>
</evidence>
<keyword evidence="2" id="KW-0378">Hydrolase</keyword>
<dbReference type="Ensembl" id="ENSPSIT00000015847.1">
    <property type="protein sequence ID" value="ENSPSIP00000015772.1"/>
    <property type="gene ID" value="ENSPSIG00000014087.1"/>
</dbReference>
<reference evidence="7" key="2">
    <citation type="journal article" date="2013" name="Nat. Genet.">
        <title>The draft genomes of soft-shell turtle and green sea turtle yield insights into the development and evolution of the turtle-specific body plan.</title>
        <authorList>
            <person name="Wang Z."/>
            <person name="Pascual-Anaya J."/>
            <person name="Zadissa A."/>
            <person name="Li W."/>
            <person name="Niimura Y."/>
            <person name="Huang Z."/>
            <person name="Li C."/>
            <person name="White S."/>
            <person name="Xiong Z."/>
            <person name="Fang D."/>
            <person name="Wang B."/>
            <person name="Ming Y."/>
            <person name="Chen Y."/>
            <person name="Zheng Y."/>
            <person name="Kuraku S."/>
            <person name="Pignatelli M."/>
            <person name="Herrero J."/>
            <person name="Beal K."/>
            <person name="Nozawa M."/>
            <person name="Li Q."/>
            <person name="Wang J."/>
            <person name="Zhang H."/>
            <person name="Yu L."/>
            <person name="Shigenobu S."/>
            <person name="Wang J."/>
            <person name="Liu J."/>
            <person name="Flicek P."/>
            <person name="Searle S."/>
            <person name="Wang J."/>
            <person name="Kuratani S."/>
            <person name="Yin Y."/>
            <person name="Aken B."/>
            <person name="Zhang G."/>
            <person name="Irie N."/>
        </authorList>
    </citation>
    <scope>NUCLEOTIDE SEQUENCE [LARGE SCALE GENOMIC DNA]</scope>
    <source>
        <strain evidence="7">Daiwa-1</strain>
    </source>
</reference>
<proteinExistence type="predicted"/>
<reference evidence="6" key="4">
    <citation type="submission" date="2025-09" db="UniProtKB">
        <authorList>
            <consortium name="Ensembl"/>
        </authorList>
    </citation>
    <scope>IDENTIFICATION</scope>
</reference>